<reference evidence="1 2" key="1">
    <citation type="submission" date="2019-10" db="EMBL/GenBank/DDBJ databases">
        <authorList>
            <person name="Karimi E."/>
        </authorList>
    </citation>
    <scope>NUCLEOTIDE SEQUENCE [LARGE SCALE GENOMIC DNA]</scope>
    <source>
        <strain evidence="1">Maribacter sp. 151</strain>
    </source>
</reference>
<dbReference type="InterPro" id="IPR036694">
    <property type="entry name" value="Dodecin-like_sf"/>
</dbReference>
<organism evidence="1 2">
    <name type="scientific">Maribacter litoralis</name>
    <dbReference type="NCBI Taxonomy" id="2059726"/>
    <lineage>
        <taxon>Bacteria</taxon>
        <taxon>Pseudomonadati</taxon>
        <taxon>Bacteroidota</taxon>
        <taxon>Flavobacteriia</taxon>
        <taxon>Flavobacteriales</taxon>
        <taxon>Flavobacteriaceae</taxon>
        <taxon>Maribacter</taxon>
    </lineage>
</organism>
<dbReference type="RefSeq" id="WP_116770578.1">
    <property type="nucleotide sequence ID" value="NZ_JBDVRX010000225.1"/>
</dbReference>
<dbReference type="PANTHER" id="PTHR39324">
    <property type="entry name" value="CALCIUM DODECIN"/>
    <property type="match status" value="1"/>
</dbReference>
<name>A0A653TW43_9FLAO</name>
<dbReference type="OrthoDB" id="1525133at2"/>
<dbReference type="Gene3D" id="3.30.1660.10">
    <property type="entry name" value="Flavin-binding protein dodecin"/>
    <property type="match status" value="1"/>
</dbReference>
<dbReference type="InterPro" id="IPR025543">
    <property type="entry name" value="Dodecin-like"/>
</dbReference>
<evidence type="ECO:0000313" key="2">
    <source>
        <dbReference type="Proteomes" id="UP000430202"/>
    </source>
</evidence>
<protein>
    <submittedName>
        <fullName evidence="1">Dodecin domain-containing protein</fullName>
    </submittedName>
</protein>
<gene>
    <name evidence="1" type="ORF">MARI151_40055</name>
</gene>
<dbReference type="InterPro" id="IPR009923">
    <property type="entry name" value="Dodecin"/>
</dbReference>
<evidence type="ECO:0000313" key="1">
    <source>
        <dbReference type="EMBL" id="VXB84713.1"/>
    </source>
</evidence>
<dbReference type="PANTHER" id="PTHR39324:SF1">
    <property type="entry name" value="CALCIUM DODECIN"/>
    <property type="match status" value="1"/>
</dbReference>
<proteinExistence type="predicted"/>
<dbReference type="AlphaFoldDB" id="A0A653TW43"/>
<keyword evidence="2" id="KW-1185">Reference proteome</keyword>
<dbReference type="Proteomes" id="UP000430202">
    <property type="component" value="Unassembled WGS sequence"/>
</dbReference>
<sequence>MKIVKVIEVMATSTTSFDDAAANAVKEASKSVKNIQSIYIKEMNAKVENDAITSYGVNAKISFAVDNQDS</sequence>
<dbReference type="EMBL" id="CABWLR010000004">
    <property type="protein sequence ID" value="VXB84713.1"/>
    <property type="molecule type" value="Genomic_DNA"/>
</dbReference>
<accession>A0A653TW43</accession>
<dbReference type="Pfam" id="PF07311">
    <property type="entry name" value="Dodecin"/>
    <property type="match status" value="1"/>
</dbReference>
<dbReference type="SUPFAM" id="SSF89807">
    <property type="entry name" value="Dodecin-like"/>
    <property type="match status" value="1"/>
</dbReference>